<dbReference type="Proteomes" id="UP000823989">
    <property type="component" value="Unassembled WGS sequence"/>
</dbReference>
<gene>
    <name evidence="2" type="ORF">H9891_08590</name>
</gene>
<evidence type="ECO:0000313" key="2">
    <source>
        <dbReference type="EMBL" id="HIW13190.1"/>
    </source>
</evidence>
<dbReference type="CDD" id="cd08563">
    <property type="entry name" value="GDPD_TtGDE_like"/>
    <property type="match status" value="1"/>
</dbReference>
<proteinExistence type="predicted"/>
<organism evidence="2 3">
    <name type="scientific">Candidatus Salinicoccus stercoripullorum</name>
    <dbReference type="NCBI Taxonomy" id="2838756"/>
    <lineage>
        <taxon>Bacteria</taxon>
        <taxon>Bacillati</taxon>
        <taxon>Bacillota</taxon>
        <taxon>Bacilli</taxon>
        <taxon>Bacillales</taxon>
        <taxon>Staphylococcaceae</taxon>
        <taxon>Salinicoccus</taxon>
    </lineage>
</organism>
<feature type="domain" description="GP-PDE" evidence="1">
    <location>
        <begin position="2"/>
        <end position="243"/>
    </location>
</feature>
<dbReference type="SUPFAM" id="SSF51695">
    <property type="entry name" value="PLC-like phosphodiesterases"/>
    <property type="match status" value="1"/>
</dbReference>
<reference evidence="2" key="2">
    <citation type="submission" date="2021-04" db="EMBL/GenBank/DDBJ databases">
        <authorList>
            <person name="Gilroy R."/>
        </authorList>
    </citation>
    <scope>NUCLEOTIDE SEQUENCE</scope>
    <source>
        <strain evidence="2">ChiHjej13B12-752</strain>
    </source>
</reference>
<evidence type="ECO:0000259" key="1">
    <source>
        <dbReference type="PROSITE" id="PS51704"/>
    </source>
</evidence>
<dbReference type="PANTHER" id="PTHR46211">
    <property type="entry name" value="GLYCEROPHOSPHORYL DIESTER PHOSPHODIESTERASE"/>
    <property type="match status" value="1"/>
</dbReference>
<dbReference type="PROSITE" id="PS51704">
    <property type="entry name" value="GP_PDE"/>
    <property type="match status" value="1"/>
</dbReference>
<dbReference type="GO" id="GO:0008081">
    <property type="term" value="F:phosphoric diester hydrolase activity"/>
    <property type="evidence" value="ECO:0007669"/>
    <property type="project" value="InterPro"/>
</dbReference>
<reference evidence="2" key="1">
    <citation type="journal article" date="2021" name="PeerJ">
        <title>Extensive microbial diversity within the chicken gut microbiome revealed by metagenomics and culture.</title>
        <authorList>
            <person name="Gilroy R."/>
            <person name="Ravi A."/>
            <person name="Getino M."/>
            <person name="Pursley I."/>
            <person name="Horton D.L."/>
            <person name="Alikhan N.F."/>
            <person name="Baker D."/>
            <person name="Gharbi K."/>
            <person name="Hall N."/>
            <person name="Watson M."/>
            <person name="Adriaenssens E.M."/>
            <person name="Foster-Nyarko E."/>
            <person name="Jarju S."/>
            <person name="Secka A."/>
            <person name="Antonio M."/>
            <person name="Oren A."/>
            <person name="Chaudhuri R.R."/>
            <person name="La Ragione R."/>
            <person name="Hildebrand F."/>
            <person name="Pallen M.J."/>
        </authorList>
    </citation>
    <scope>NUCLEOTIDE SEQUENCE</scope>
    <source>
        <strain evidence="2">ChiHjej13B12-752</strain>
    </source>
</reference>
<dbReference type="InterPro" id="IPR030395">
    <property type="entry name" value="GP_PDE_dom"/>
</dbReference>
<dbReference type="PANTHER" id="PTHR46211:SF1">
    <property type="entry name" value="GLYCEROPHOSPHODIESTER PHOSPHODIESTERASE, CYTOPLASMIC"/>
    <property type="match status" value="1"/>
</dbReference>
<dbReference type="Pfam" id="PF03009">
    <property type="entry name" value="GDPD"/>
    <property type="match status" value="1"/>
</dbReference>
<dbReference type="Gene3D" id="3.20.20.190">
    <property type="entry name" value="Phosphatidylinositol (PI) phosphodiesterase"/>
    <property type="match status" value="1"/>
</dbReference>
<dbReference type="AlphaFoldDB" id="A0A9D1U0V8"/>
<name>A0A9D1U0V8_9STAP</name>
<dbReference type="InterPro" id="IPR017946">
    <property type="entry name" value="PLC-like_Pdiesterase_TIM-brl"/>
</dbReference>
<dbReference type="EMBL" id="DXHR01000028">
    <property type="protein sequence ID" value="HIW13190.1"/>
    <property type="molecule type" value="Genomic_DNA"/>
</dbReference>
<dbReference type="GO" id="GO:0006629">
    <property type="term" value="P:lipid metabolic process"/>
    <property type="evidence" value="ECO:0007669"/>
    <property type="project" value="InterPro"/>
</dbReference>
<evidence type="ECO:0000313" key="3">
    <source>
        <dbReference type="Proteomes" id="UP000823989"/>
    </source>
</evidence>
<protein>
    <submittedName>
        <fullName evidence="2">Glycerophosphodiester phosphodiesterase</fullName>
    </submittedName>
</protein>
<sequence length="255" mass="29160">MTKIYAHRGAMGTHPENTMLAFKEAVDAGVDGLEVDVHMTTDGHLVVIHDEYVEEKTDGCGMIRDMTLAEVRDLSAGVRYKDFEAYEERWDKETVPTLEEVLNLADHHDIELNIELKTNKVLYEGIEEKVDAMVSTYSIEHKVIYSSFHLPTLIRMKTINPNARTAWLSKKVPGIIYDYINTLKLDALHLSYKAVMKKEERINHIEDKVRVWTVNDSESAKHFFGLGVEAIMTDFPREMIQARREYQAAEAGTGE</sequence>
<comment type="caution">
    <text evidence="2">The sequence shown here is derived from an EMBL/GenBank/DDBJ whole genome shotgun (WGS) entry which is preliminary data.</text>
</comment>
<accession>A0A9D1U0V8</accession>